<feature type="chain" id="PRO_5037678654" evidence="2">
    <location>
        <begin position="29"/>
        <end position="256"/>
    </location>
</feature>
<dbReference type="RefSeq" id="WP_211634440.1">
    <property type="nucleotide sequence ID" value="NZ_CP073100.1"/>
</dbReference>
<feature type="compositionally biased region" description="Pro residues" evidence="1">
    <location>
        <begin position="46"/>
        <end position="63"/>
    </location>
</feature>
<feature type="region of interest" description="Disordered" evidence="1">
    <location>
        <begin position="25"/>
        <end position="63"/>
    </location>
</feature>
<dbReference type="Proteomes" id="UP000676169">
    <property type="component" value="Chromosome"/>
</dbReference>
<gene>
    <name evidence="3" type="ORF">KBB96_09410</name>
</gene>
<accession>A0A975PHB1</accession>
<feature type="region of interest" description="Disordered" evidence="1">
    <location>
        <begin position="75"/>
        <end position="95"/>
    </location>
</feature>
<keyword evidence="4" id="KW-1185">Reference proteome</keyword>
<protein>
    <submittedName>
        <fullName evidence="3">Uncharacterized protein</fullName>
    </submittedName>
</protein>
<organism evidence="3 4">
    <name type="scientific">Luteolibacter ambystomatis</name>
    <dbReference type="NCBI Taxonomy" id="2824561"/>
    <lineage>
        <taxon>Bacteria</taxon>
        <taxon>Pseudomonadati</taxon>
        <taxon>Verrucomicrobiota</taxon>
        <taxon>Verrucomicrobiia</taxon>
        <taxon>Verrucomicrobiales</taxon>
        <taxon>Verrucomicrobiaceae</taxon>
        <taxon>Luteolibacter</taxon>
    </lineage>
</organism>
<keyword evidence="2" id="KW-0732">Signal</keyword>
<name>A0A975PHB1_9BACT</name>
<evidence type="ECO:0000313" key="4">
    <source>
        <dbReference type="Proteomes" id="UP000676169"/>
    </source>
</evidence>
<evidence type="ECO:0000256" key="1">
    <source>
        <dbReference type="SAM" id="MobiDB-lite"/>
    </source>
</evidence>
<reference evidence="3" key="1">
    <citation type="submission" date="2021-04" db="EMBL/GenBank/DDBJ databases">
        <title>Luteolibacter sp. 32A isolated from the skin of an Anderson's salamander (Ambystoma andersonii).</title>
        <authorList>
            <person name="Spergser J."/>
            <person name="Busse H.-J."/>
        </authorList>
    </citation>
    <scope>NUCLEOTIDE SEQUENCE</scope>
    <source>
        <strain evidence="3">32A</strain>
    </source>
</reference>
<dbReference type="EMBL" id="CP073100">
    <property type="protein sequence ID" value="QUE53096.1"/>
    <property type="molecule type" value="Genomic_DNA"/>
</dbReference>
<evidence type="ECO:0000313" key="3">
    <source>
        <dbReference type="EMBL" id="QUE53096.1"/>
    </source>
</evidence>
<dbReference type="KEGG" id="lamb:KBB96_09410"/>
<sequence length="256" mass="27390">MKTVTSIQLPALLALFSLTLGTSATTRAQQPEPVPTTPEPVVSLPVPTPEPPAPTVIPVPTSPPAPRAPVEIELSDPFTRGSSPSEVRSATADPSAEQLDAQARILFARNETESAIELQYRAVEKARLTLAKCTENLARYQGKPVDGGPIEKKLRSIIIPAINFQDTSLEEAVEFLRLKCAELDGTEKDPAKKGVNFVIGNMNSDPFSSGASDEQPQLTVKSLVLRNLSAADVLTHLGRTTGTRYTVESGAVLISR</sequence>
<proteinExistence type="predicted"/>
<dbReference type="AlphaFoldDB" id="A0A975PHB1"/>
<evidence type="ECO:0000256" key="2">
    <source>
        <dbReference type="SAM" id="SignalP"/>
    </source>
</evidence>
<feature type="signal peptide" evidence="2">
    <location>
        <begin position="1"/>
        <end position="28"/>
    </location>
</feature>